<dbReference type="SUPFAM" id="SSF55073">
    <property type="entry name" value="Nucleotide cyclase"/>
    <property type="match status" value="1"/>
</dbReference>
<dbReference type="CDD" id="cd00077">
    <property type="entry name" value="HDc"/>
    <property type="match status" value="1"/>
</dbReference>
<dbReference type="InterPro" id="IPR037522">
    <property type="entry name" value="HD_GYP_dom"/>
</dbReference>
<proteinExistence type="predicted"/>
<dbReference type="Pfam" id="PF00990">
    <property type="entry name" value="GGDEF"/>
    <property type="match status" value="1"/>
</dbReference>
<dbReference type="InterPro" id="IPR006674">
    <property type="entry name" value="HD_domain"/>
</dbReference>
<dbReference type="FunFam" id="3.30.70.270:FF:000001">
    <property type="entry name" value="Diguanylate cyclase domain protein"/>
    <property type="match status" value="1"/>
</dbReference>
<sequence length="568" mass="64316">MSTWKEKRTENIKEHIVCTQILCILLTLLSLPALYGFTPWEIYKNYFYYWLALLITFSLIIVIYIISKFDYQKFKIINSHHFHINEVIIISLLLPLTLSLAAAFPKTKFLLLIPVIIAASTWGKRVGMAVAAFSGCVVLISDLLPFLSHFSPRDFRMDLVFTGVIVLAGWFIGGLTDIETETRNHLLHLANTDGLTGLYNHRYFQEELRRHLAEAAEKNRPLSLIMMDIDYFKFYNDVFGHQKGDRVLATIGNILARLVKEPSFAARYGGEEFVVVMPGADREAARELDEQIKREIAGYPFEGAENMPGGGLTISSGIASFPENGTTAEELVRMADKALYRAKYGRGNHIYFSVVDELRAFCRNEKELFSSLKTLLTVINARDRYTYWHSERVAGYAVALAERMGLPRDLVTLLQCGAYLHDIGKIEIPPEILNKPGKLDKQEWEIVKNHPVWGGNIVHPLTLFSAVVPLIRHHHENYDGTGYPDGLAGEEIPLLARILRIADSFDAMTTDRPYKPARTPREACLVLKQEAGKMFDPHLVDIFICLISEQEEIKKEPSRPRTAGRSAG</sequence>
<dbReference type="InterPro" id="IPR006675">
    <property type="entry name" value="HDIG_dom"/>
</dbReference>
<feature type="transmembrane region" description="Helical" evidence="1">
    <location>
        <begin position="125"/>
        <end position="147"/>
    </location>
</feature>
<name>A0A1M4THT2_9FIRM</name>
<dbReference type="AlphaFoldDB" id="A0A1M4THT2"/>
<feature type="domain" description="HD" evidence="3">
    <location>
        <begin position="386"/>
        <end position="508"/>
    </location>
</feature>
<reference evidence="6" key="1">
    <citation type="submission" date="2016-11" db="EMBL/GenBank/DDBJ databases">
        <authorList>
            <person name="Varghese N."/>
            <person name="Submissions S."/>
        </authorList>
    </citation>
    <scope>NUCLEOTIDE SEQUENCE [LARGE SCALE GENOMIC DNA]</scope>
    <source>
        <strain evidence="6">DSM 11792</strain>
    </source>
</reference>
<dbReference type="PROSITE" id="PS51831">
    <property type="entry name" value="HD"/>
    <property type="match status" value="1"/>
</dbReference>
<dbReference type="OrthoDB" id="9798833at2"/>
<dbReference type="SMART" id="SM00267">
    <property type="entry name" value="GGDEF"/>
    <property type="match status" value="1"/>
</dbReference>
<evidence type="ECO:0000259" key="2">
    <source>
        <dbReference type="PROSITE" id="PS50887"/>
    </source>
</evidence>
<dbReference type="PROSITE" id="PS50887">
    <property type="entry name" value="GGDEF"/>
    <property type="match status" value="1"/>
</dbReference>
<evidence type="ECO:0000313" key="6">
    <source>
        <dbReference type="Proteomes" id="UP000184196"/>
    </source>
</evidence>
<keyword evidence="1" id="KW-1133">Transmembrane helix</keyword>
<evidence type="ECO:0000259" key="4">
    <source>
        <dbReference type="PROSITE" id="PS51832"/>
    </source>
</evidence>
<feature type="transmembrane region" description="Helical" evidence="1">
    <location>
        <begin position="12"/>
        <end position="35"/>
    </location>
</feature>
<dbReference type="PROSITE" id="PS51832">
    <property type="entry name" value="HD_GYP"/>
    <property type="match status" value="1"/>
</dbReference>
<dbReference type="InterPro" id="IPR029787">
    <property type="entry name" value="Nucleotide_cyclase"/>
</dbReference>
<dbReference type="SUPFAM" id="SSF109604">
    <property type="entry name" value="HD-domain/PDEase-like"/>
    <property type="match status" value="1"/>
</dbReference>
<evidence type="ECO:0000259" key="3">
    <source>
        <dbReference type="PROSITE" id="PS51831"/>
    </source>
</evidence>
<keyword evidence="1" id="KW-0472">Membrane</keyword>
<feature type="transmembrane region" description="Helical" evidence="1">
    <location>
        <begin position="47"/>
        <end position="66"/>
    </location>
</feature>
<dbReference type="Gene3D" id="1.10.3210.10">
    <property type="entry name" value="Hypothetical protein af1432"/>
    <property type="match status" value="1"/>
</dbReference>
<gene>
    <name evidence="5" type="ORF">SAMN02745218_00311</name>
</gene>
<dbReference type="CDD" id="cd01949">
    <property type="entry name" value="GGDEF"/>
    <property type="match status" value="1"/>
</dbReference>
<dbReference type="SMART" id="SM00471">
    <property type="entry name" value="HDc"/>
    <property type="match status" value="1"/>
</dbReference>
<evidence type="ECO:0000256" key="1">
    <source>
        <dbReference type="SAM" id="Phobius"/>
    </source>
</evidence>
<feature type="transmembrane region" description="Helical" evidence="1">
    <location>
        <begin position="159"/>
        <end position="176"/>
    </location>
</feature>
<organism evidence="5 6">
    <name type="scientific">Desulfofundulus australicus DSM 11792</name>
    <dbReference type="NCBI Taxonomy" id="1121425"/>
    <lineage>
        <taxon>Bacteria</taxon>
        <taxon>Bacillati</taxon>
        <taxon>Bacillota</taxon>
        <taxon>Clostridia</taxon>
        <taxon>Eubacteriales</taxon>
        <taxon>Peptococcaceae</taxon>
        <taxon>Desulfofundulus</taxon>
    </lineage>
</organism>
<dbReference type="Gene3D" id="3.30.70.270">
    <property type="match status" value="1"/>
</dbReference>
<feature type="domain" description="HD-GYP" evidence="4">
    <location>
        <begin position="364"/>
        <end position="559"/>
    </location>
</feature>
<dbReference type="PANTHER" id="PTHR43155">
    <property type="entry name" value="CYCLIC DI-GMP PHOSPHODIESTERASE PA4108-RELATED"/>
    <property type="match status" value="1"/>
</dbReference>
<dbReference type="EMBL" id="FQUW01000005">
    <property type="protein sequence ID" value="SHE44062.1"/>
    <property type="molecule type" value="Genomic_DNA"/>
</dbReference>
<dbReference type="InterPro" id="IPR003607">
    <property type="entry name" value="HD/PDEase_dom"/>
</dbReference>
<feature type="transmembrane region" description="Helical" evidence="1">
    <location>
        <begin position="87"/>
        <end position="105"/>
    </location>
</feature>
<evidence type="ECO:0000313" key="5">
    <source>
        <dbReference type="EMBL" id="SHE44062.1"/>
    </source>
</evidence>
<dbReference type="NCBIfam" id="TIGR00277">
    <property type="entry name" value="HDIG"/>
    <property type="match status" value="1"/>
</dbReference>
<protein>
    <submittedName>
        <fullName evidence="5">Diguanylate cyclase (GGDEF) domain-containing protein/HDIG domain-containing protein</fullName>
    </submittedName>
</protein>
<keyword evidence="6" id="KW-1185">Reference proteome</keyword>
<dbReference type="InterPro" id="IPR000160">
    <property type="entry name" value="GGDEF_dom"/>
</dbReference>
<keyword evidence="1" id="KW-0812">Transmembrane</keyword>
<dbReference type="InterPro" id="IPR043128">
    <property type="entry name" value="Rev_trsase/Diguanyl_cyclase"/>
</dbReference>
<dbReference type="Proteomes" id="UP000184196">
    <property type="component" value="Unassembled WGS sequence"/>
</dbReference>
<dbReference type="NCBIfam" id="TIGR00254">
    <property type="entry name" value="GGDEF"/>
    <property type="match status" value="1"/>
</dbReference>
<dbReference type="Pfam" id="PF13487">
    <property type="entry name" value="HD_5"/>
    <property type="match status" value="1"/>
</dbReference>
<dbReference type="PANTHER" id="PTHR43155:SF2">
    <property type="entry name" value="CYCLIC DI-GMP PHOSPHODIESTERASE PA4108"/>
    <property type="match status" value="1"/>
</dbReference>
<feature type="domain" description="GGDEF" evidence="2">
    <location>
        <begin position="220"/>
        <end position="354"/>
    </location>
</feature>
<accession>A0A1M4THT2</accession>